<sequence>MRPVRLVLALTLTVVAAAALGAASGGDDDGPTVRAEPMVLLADPQAQRKLHLVTDAVQDWAESGARDSGGYAGTVIDSPNRRADIYWKGPVPSAVTELIEAKVSPGLTVALRPGAYSRNEMTSAIDRFTTAARPETWTSVGPKEDGSGIAITYDPARAGRFTEGEPTAERYAERAAALAGLPVTARQGSAAVPLSGSRGADVSP</sequence>
<dbReference type="Proteomes" id="UP000573327">
    <property type="component" value="Unassembled WGS sequence"/>
</dbReference>
<reference evidence="2 3" key="1">
    <citation type="submission" date="2020-08" db="EMBL/GenBank/DDBJ databases">
        <title>Sequencing the genomes of 1000 actinobacteria strains.</title>
        <authorList>
            <person name="Klenk H.-P."/>
        </authorList>
    </citation>
    <scope>NUCLEOTIDE SEQUENCE [LARGE SCALE GENOMIC DNA]</scope>
    <source>
        <strain evidence="2 3">DSM 44786</strain>
    </source>
</reference>
<feature type="signal peptide" evidence="1">
    <location>
        <begin position="1"/>
        <end position="18"/>
    </location>
</feature>
<gene>
    <name evidence="2" type="ORF">F4556_000351</name>
</gene>
<name>A0A7W7S8E7_9ACTN</name>
<proteinExistence type="predicted"/>
<feature type="chain" id="PRO_5039153517" evidence="1">
    <location>
        <begin position="19"/>
        <end position="204"/>
    </location>
</feature>
<accession>A0A7W7S8E7</accession>
<evidence type="ECO:0000256" key="1">
    <source>
        <dbReference type="SAM" id="SignalP"/>
    </source>
</evidence>
<evidence type="ECO:0000313" key="3">
    <source>
        <dbReference type="Proteomes" id="UP000573327"/>
    </source>
</evidence>
<evidence type="ECO:0000313" key="2">
    <source>
        <dbReference type="EMBL" id="MBB4944816.1"/>
    </source>
</evidence>
<organism evidence="2 3">
    <name type="scientific">Kitasatospora gansuensis</name>
    <dbReference type="NCBI Taxonomy" id="258050"/>
    <lineage>
        <taxon>Bacteria</taxon>
        <taxon>Bacillati</taxon>
        <taxon>Actinomycetota</taxon>
        <taxon>Actinomycetes</taxon>
        <taxon>Kitasatosporales</taxon>
        <taxon>Streptomycetaceae</taxon>
        <taxon>Kitasatospora</taxon>
    </lineage>
</organism>
<comment type="caution">
    <text evidence="2">The sequence shown here is derived from an EMBL/GenBank/DDBJ whole genome shotgun (WGS) entry which is preliminary data.</text>
</comment>
<keyword evidence="1" id="KW-0732">Signal</keyword>
<dbReference type="RefSeq" id="WP_184911018.1">
    <property type="nucleotide sequence ID" value="NZ_JACHJR010000001.1"/>
</dbReference>
<dbReference type="AlphaFoldDB" id="A0A7W7S8E7"/>
<keyword evidence="3" id="KW-1185">Reference proteome</keyword>
<protein>
    <submittedName>
        <fullName evidence="2">Uncharacterized protein</fullName>
    </submittedName>
</protein>
<dbReference type="EMBL" id="JACHJR010000001">
    <property type="protein sequence ID" value="MBB4944816.1"/>
    <property type="molecule type" value="Genomic_DNA"/>
</dbReference>